<name>A0A7C8M679_9PLEO</name>
<organism evidence="1 2">
    <name type="scientific">Massariosphaeria phaeospora</name>
    <dbReference type="NCBI Taxonomy" id="100035"/>
    <lineage>
        <taxon>Eukaryota</taxon>
        <taxon>Fungi</taxon>
        <taxon>Dikarya</taxon>
        <taxon>Ascomycota</taxon>
        <taxon>Pezizomycotina</taxon>
        <taxon>Dothideomycetes</taxon>
        <taxon>Pleosporomycetidae</taxon>
        <taxon>Pleosporales</taxon>
        <taxon>Pleosporales incertae sedis</taxon>
        <taxon>Massariosphaeria</taxon>
    </lineage>
</organism>
<accession>A0A7C8M679</accession>
<evidence type="ECO:0000313" key="1">
    <source>
        <dbReference type="EMBL" id="KAF2868861.1"/>
    </source>
</evidence>
<comment type="caution">
    <text evidence="1">The sequence shown here is derived from an EMBL/GenBank/DDBJ whole genome shotgun (WGS) entry which is preliminary data.</text>
</comment>
<evidence type="ECO:0000313" key="2">
    <source>
        <dbReference type="Proteomes" id="UP000481861"/>
    </source>
</evidence>
<dbReference type="EMBL" id="JAADJZ010000018">
    <property type="protein sequence ID" value="KAF2868861.1"/>
    <property type="molecule type" value="Genomic_DNA"/>
</dbReference>
<proteinExistence type="predicted"/>
<keyword evidence="2" id="KW-1185">Reference proteome</keyword>
<gene>
    <name evidence="1" type="ORF">BDV95DRAFT_579516</name>
</gene>
<protein>
    <submittedName>
        <fullName evidence="1">Uncharacterized protein</fullName>
    </submittedName>
</protein>
<sequence length="51" mass="6401">MRLTSSTWVEPGPAWRQLLDWKRIRLIEDGLDWRKARWTRFEETRNFDRKP</sequence>
<dbReference type="AlphaFoldDB" id="A0A7C8M679"/>
<reference evidence="1 2" key="1">
    <citation type="submission" date="2020-01" db="EMBL/GenBank/DDBJ databases">
        <authorList>
            <consortium name="DOE Joint Genome Institute"/>
            <person name="Haridas S."/>
            <person name="Albert R."/>
            <person name="Binder M."/>
            <person name="Bloem J."/>
            <person name="Labutti K."/>
            <person name="Salamov A."/>
            <person name="Andreopoulos B."/>
            <person name="Baker S.E."/>
            <person name="Barry K."/>
            <person name="Bills G."/>
            <person name="Bluhm B.H."/>
            <person name="Cannon C."/>
            <person name="Castanera R."/>
            <person name="Culley D.E."/>
            <person name="Daum C."/>
            <person name="Ezra D."/>
            <person name="Gonzalez J.B."/>
            <person name="Henrissat B."/>
            <person name="Kuo A."/>
            <person name="Liang C."/>
            <person name="Lipzen A."/>
            <person name="Lutzoni F."/>
            <person name="Magnuson J."/>
            <person name="Mondo S."/>
            <person name="Nolan M."/>
            <person name="Ohm R."/>
            <person name="Pangilinan J."/>
            <person name="Park H.-J.H."/>
            <person name="Ramirez L."/>
            <person name="Alfaro M."/>
            <person name="Sun H."/>
            <person name="Tritt A."/>
            <person name="Yoshinaga Y."/>
            <person name="Zwiers L.-H.L."/>
            <person name="Turgeon B.G."/>
            <person name="Goodwin S.B."/>
            <person name="Spatafora J.W."/>
            <person name="Crous P.W."/>
            <person name="Grigoriev I.V."/>
        </authorList>
    </citation>
    <scope>NUCLEOTIDE SEQUENCE [LARGE SCALE GENOMIC DNA]</scope>
    <source>
        <strain evidence="1 2">CBS 611.86</strain>
    </source>
</reference>
<dbReference type="Proteomes" id="UP000481861">
    <property type="component" value="Unassembled WGS sequence"/>
</dbReference>